<organism evidence="1 2">
    <name type="scientific">Nannocystis pusilla</name>
    <dbReference type="NCBI Taxonomy" id="889268"/>
    <lineage>
        <taxon>Bacteria</taxon>
        <taxon>Pseudomonadati</taxon>
        <taxon>Myxococcota</taxon>
        <taxon>Polyangia</taxon>
        <taxon>Nannocystales</taxon>
        <taxon>Nannocystaceae</taxon>
        <taxon>Nannocystis</taxon>
    </lineage>
</organism>
<name>A0ABS7TIV2_9BACT</name>
<dbReference type="Proteomes" id="UP001139031">
    <property type="component" value="Unassembled WGS sequence"/>
</dbReference>
<evidence type="ECO:0008006" key="3">
    <source>
        <dbReference type="Google" id="ProtNLM"/>
    </source>
</evidence>
<accession>A0ABS7TIV2</accession>
<gene>
    <name evidence="1" type="ORF">K7C98_02720</name>
</gene>
<dbReference type="EMBL" id="JAIRAU010000001">
    <property type="protein sequence ID" value="MBZ5708155.1"/>
    <property type="molecule type" value="Genomic_DNA"/>
</dbReference>
<keyword evidence="2" id="KW-1185">Reference proteome</keyword>
<protein>
    <recommendedName>
        <fullName evidence="3">Cytochrome c domain-containing protein</fullName>
    </recommendedName>
</protein>
<dbReference type="RefSeq" id="WP_224189909.1">
    <property type="nucleotide sequence ID" value="NZ_JAIRAU010000001.1"/>
</dbReference>
<sequence>MALWFADSTLAVGLMFGLAAFAVIVADCASRSAACTGVAESYLVFKVLNQQNPAPGGNGAGMPVNGALTDAEKCMVINWVKGGAN</sequence>
<reference evidence="1" key="1">
    <citation type="submission" date="2021-08" db="EMBL/GenBank/DDBJ databases">
        <authorList>
            <person name="Stevens D.C."/>
        </authorList>
    </citation>
    <scope>NUCLEOTIDE SEQUENCE</scope>
    <source>
        <strain evidence="1">DSM 53165</strain>
    </source>
</reference>
<proteinExistence type="predicted"/>
<comment type="caution">
    <text evidence="1">The sequence shown here is derived from an EMBL/GenBank/DDBJ whole genome shotgun (WGS) entry which is preliminary data.</text>
</comment>
<evidence type="ECO:0000313" key="1">
    <source>
        <dbReference type="EMBL" id="MBZ5708155.1"/>
    </source>
</evidence>
<evidence type="ECO:0000313" key="2">
    <source>
        <dbReference type="Proteomes" id="UP001139031"/>
    </source>
</evidence>